<sequence>MREQQVGAYAGGPLGELVGAWLSFDEGLRSGSGFDVEAYERLRRVLRGCAVAWAGCDAVPREGVNVLVDVFPATEANARLYEGEVADQVMEAAYELHALVVPASRCGIRTAGGSGKPGDRASSAAAPGRLRVWSLLRGA</sequence>
<reference evidence="1" key="1">
    <citation type="submission" date="2024-08" db="EMBL/GenBank/DDBJ databases">
        <authorList>
            <person name="Yu S.T."/>
        </authorList>
    </citation>
    <scope>NUCLEOTIDE SEQUENCE</scope>
    <source>
        <strain evidence="1">R33</strain>
    </source>
</reference>
<dbReference type="AlphaFoldDB" id="A0AB39XVX9"/>
<organism evidence="1">
    <name type="scientific">Streptomyces sp. R33</name>
    <dbReference type="NCBI Taxonomy" id="3238629"/>
    <lineage>
        <taxon>Bacteria</taxon>
        <taxon>Bacillati</taxon>
        <taxon>Actinomycetota</taxon>
        <taxon>Actinomycetes</taxon>
        <taxon>Kitasatosporales</taxon>
        <taxon>Streptomycetaceae</taxon>
        <taxon>Streptomyces</taxon>
    </lineage>
</organism>
<proteinExistence type="predicted"/>
<protein>
    <submittedName>
        <fullName evidence="1">Uncharacterized protein</fullName>
    </submittedName>
</protein>
<dbReference type="EMBL" id="CP165727">
    <property type="protein sequence ID" value="XDV61724.1"/>
    <property type="molecule type" value="Genomic_DNA"/>
</dbReference>
<gene>
    <name evidence="1" type="ORF">AB5J51_01555</name>
</gene>
<evidence type="ECO:0000313" key="1">
    <source>
        <dbReference type="EMBL" id="XDV61724.1"/>
    </source>
</evidence>
<accession>A0AB39XVX9</accession>
<name>A0AB39XVX9_9ACTN</name>
<dbReference type="RefSeq" id="WP_369776477.1">
    <property type="nucleotide sequence ID" value="NZ_CP165727.1"/>
</dbReference>